<dbReference type="InterPro" id="IPR058630">
    <property type="entry name" value="T4_Y16D"/>
</dbReference>
<evidence type="ECO:0000313" key="1">
    <source>
        <dbReference type="EMBL" id="GCD64467.1"/>
    </source>
</evidence>
<organism evidence="1 2">
    <name type="scientific">Acetobacter pasteurianus NBRC 3278</name>
    <dbReference type="NCBI Taxonomy" id="1226660"/>
    <lineage>
        <taxon>Bacteria</taxon>
        <taxon>Pseudomonadati</taxon>
        <taxon>Pseudomonadota</taxon>
        <taxon>Alphaproteobacteria</taxon>
        <taxon>Acetobacterales</taxon>
        <taxon>Acetobacteraceae</taxon>
        <taxon>Acetobacter</taxon>
    </lineage>
</organism>
<name>A0A401X9Q9_ACEPA</name>
<dbReference type="AlphaFoldDB" id="A0A401X9Q9"/>
<gene>
    <name evidence="1" type="ORF">NBRC3278_3560</name>
</gene>
<comment type="caution">
    <text evidence="1">The sequence shown here is derived from an EMBL/GenBank/DDBJ whole genome shotgun (WGS) entry which is preliminary data.</text>
</comment>
<dbReference type="EMBL" id="BDEV01000261">
    <property type="protein sequence ID" value="GCD64467.1"/>
    <property type="molecule type" value="Genomic_DNA"/>
</dbReference>
<dbReference type="Proteomes" id="UP000287385">
    <property type="component" value="Unassembled WGS sequence"/>
</dbReference>
<dbReference type="Pfam" id="PF26092">
    <property type="entry name" value="T4_Y16D"/>
    <property type="match status" value="1"/>
</dbReference>
<sequence length="159" mass="18462">MEYPAMKWLNKRKPVIVQKVLAFGRITKGRRARICAGGYEFSKGYTHQMKVPKGMKRKYLGKRIITCAAIYVHWRDEDGKEHKRIYAAPRPKRHHDVFMVMRNEGVKIESTDIIDIVQGFNTSDDGFVDRRIGFHVARNAGQIIKKHGPADTLFSEDMW</sequence>
<reference evidence="1 2" key="1">
    <citation type="submission" date="2016-06" db="EMBL/GenBank/DDBJ databases">
        <title>Acetobacter pasteurianus NBRC 3278 whole genome sequencing project.</title>
        <authorList>
            <person name="Matsutani M."/>
            <person name="Shiwa Y."/>
            <person name="Okamoto-Kainuma A."/>
            <person name="Ishikawa M."/>
            <person name="Koizumi Y."/>
            <person name="Yoshikawa H."/>
            <person name="Yakushi T."/>
            <person name="Matsushita K."/>
        </authorList>
    </citation>
    <scope>NUCLEOTIDE SEQUENCE [LARGE SCALE GENOMIC DNA]</scope>
    <source>
        <strain evidence="1 2">NBRC 3278</strain>
    </source>
</reference>
<accession>A0A401X9Q9</accession>
<evidence type="ECO:0000313" key="2">
    <source>
        <dbReference type="Proteomes" id="UP000287385"/>
    </source>
</evidence>
<protein>
    <submittedName>
        <fullName evidence="1">Uncharacterized protein</fullName>
    </submittedName>
</protein>
<proteinExistence type="predicted"/>
<keyword evidence="2" id="KW-1185">Reference proteome</keyword>
<dbReference type="RefSeq" id="WP_124298052.1">
    <property type="nucleotide sequence ID" value="NZ_BDEV01000261.1"/>
</dbReference>